<evidence type="ECO:0000313" key="8">
    <source>
        <dbReference type="Proteomes" id="UP000501812"/>
    </source>
</evidence>
<dbReference type="InterPro" id="IPR000923">
    <property type="entry name" value="BlueCu_1"/>
</dbReference>
<dbReference type="EMBL" id="CP051774">
    <property type="protein sequence ID" value="QJE96489.1"/>
    <property type="molecule type" value="Genomic_DNA"/>
</dbReference>
<dbReference type="PROSITE" id="PS00196">
    <property type="entry name" value="COPPER_BLUE"/>
    <property type="match status" value="1"/>
</dbReference>
<organism evidence="7 8">
    <name type="scientific">Luteolibacter luteus</name>
    <dbReference type="NCBI Taxonomy" id="2728835"/>
    <lineage>
        <taxon>Bacteria</taxon>
        <taxon>Pseudomonadati</taxon>
        <taxon>Verrucomicrobiota</taxon>
        <taxon>Verrucomicrobiia</taxon>
        <taxon>Verrucomicrobiales</taxon>
        <taxon>Verrucomicrobiaceae</taxon>
        <taxon>Luteolibacter</taxon>
    </lineage>
</organism>
<protein>
    <submittedName>
        <fullName evidence="7">Azurin</fullName>
    </submittedName>
</protein>
<dbReference type="InterPro" id="IPR014068">
    <property type="entry name" value="Azurin"/>
</dbReference>
<dbReference type="InterPro" id="IPR050845">
    <property type="entry name" value="Cu-binding_ET"/>
</dbReference>
<dbReference type="Proteomes" id="UP000501812">
    <property type="component" value="Chromosome"/>
</dbReference>
<keyword evidence="1" id="KW-0813">Transport</keyword>
<keyword evidence="5" id="KW-0732">Signal</keyword>
<dbReference type="InterPro" id="IPR028871">
    <property type="entry name" value="BlueCu_1_BS"/>
</dbReference>
<evidence type="ECO:0000313" key="7">
    <source>
        <dbReference type="EMBL" id="QJE96489.1"/>
    </source>
</evidence>
<dbReference type="Pfam" id="PF00127">
    <property type="entry name" value="Copper-bind"/>
    <property type="match status" value="1"/>
</dbReference>
<evidence type="ECO:0000256" key="2">
    <source>
        <dbReference type="ARBA" id="ARBA00022723"/>
    </source>
</evidence>
<dbReference type="GO" id="GO:0005507">
    <property type="term" value="F:copper ion binding"/>
    <property type="evidence" value="ECO:0007669"/>
    <property type="project" value="InterPro"/>
</dbReference>
<dbReference type="PANTHER" id="PTHR38439:SF2">
    <property type="entry name" value="OUTER MEMBRANE PROTEIN H.8"/>
    <property type="match status" value="1"/>
</dbReference>
<dbReference type="GO" id="GO:0009055">
    <property type="term" value="F:electron transfer activity"/>
    <property type="evidence" value="ECO:0007669"/>
    <property type="project" value="InterPro"/>
</dbReference>
<dbReference type="PANTHER" id="PTHR38439">
    <property type="entry name" value="AURACYANIN-B"/>
    <property type="match status" value="1"/>
</dbReference>
<dbReference type="InterPro" id="IPR008972">
    <property type="entry name" value="Cupredoxin"/>
</dbReference>
<proteinExistence type="predicted"/>
<sequence>MKKLILTLAAACLVSPAIAQEKKIEITGNDQMQYSTKAIEVTAGEKVSLTFKHIGQLPKTAMGHNVVILKPVDAAKPETALPAFATKAMQAAKSEYIPEDADTKARIVAHTKLIGGGETDTITFTAPTEPGAYPYLCTFPGHFAIMQGVMTVKAK</sequence>
<dbReference type="RefSeq" id="WP_169454890.1">
    <property type="nucleotide sequence ID" value="NZ_CP051774.1"/>
</dbReference>
<dbReference type="CDD" id="cd13922">
    <property type="entry name" value="Azurin"/>
    <property type="match status" value="1"/>
</dbReference>
<feature type="signal peptide" evidence="5">
    <location>
        <begin position="1"/>
        <end position="19"/>
    </location>
</feature>
<keyword evidence="4" id="KW-0186">Copper</keyword>
<keyword evidence="3" id="KW-0249">Electron transport</keyword>
<feature type="domain" description="Blue (type 1) copper" evidence="6">
    <location>
        <begin position="23"/>
        <end position="153"/>
    </location>
</feature>
<evidence type="ECO:0000256" key="4">
    <source>
        <dbReference type="ARBA" id="ARBA00023008"/>
    </source>
</evidence>
<gene>
    <name evidence="7" type="primary">azu</name>
    <name evidence="7" type="ORF">HHL09_12075</name>
</gene>
<keyword evidence="2" id="KW-0479">Metal-binding</keyword>
<reference evidence="7 8" key="1">
    <citation type="submission" date="2020-04" db="EMBL/GenBank/DDBJ databases">
        <title>Luteolibacter sp. G-1-1-1 isolated from soil.</title>
        <authorList>
            <person name="Dahal R.H."/>
        </authorList>
    </citation>
    <scope>NUCLEOTIDE SEQUENCE [LARGE SCALE GENOMIC DNA]</scope>
    <source>
        <strain evidence="7 8">G-1-1-1</strain>
    </source>
</reference>
<evidence type="ECO:0000256" key="3">
    <source>
        <dbReference type="ARBA" id="ARBA00022982"/>
    </source>
</evidence>
<feature type="chain" id="PRO_5033050985" evidence="5">
    <location>
        <begin position="20"/>
        <end position="155"/>
    </location>
</feature>
<evidence type="ECO:0000256" key="5">
    <source>
        <dbReference type="SAM" id="SignalP"/>
    </source>
</evidence>
<name>A0A858RJA4_9BACT</name>
<keyword evidence="8" id="KW-1185">Reference proteome</keyword>
<dbReference type="Gene3D" id="2.60.40.420">
    <property type="entry name" value="Cupredoxins - blue copper proteins"/>
    <property type="match status" value="1"/>
</dbReference>
<dbReference type="SUPFAM" id="SSF49503">
    <property type="entry name" value="Cupredoxins"/>
    <property type="match status" value="1"/>
</dbReference>
<dbReference type="NCBIfam" id="TIGR02695">
    <property type="entry name" value="azurin"/>
    <property type="match status" value="1"/>
</dbReference>
<accession>A0A858RJA4</accession>
<dbReference type="AlphaFoldDB" id="A0A858RJA4"/>
<dbReference type="KEGG" id="luo:HHL09_12075"/>
<evidence type="ECO:0000256" key="1">
    <source>
        <dbReference type="ARBA" id="ARBA00022448"/>
    </source>
</evidence>
<evidence type="ECO:0000259" key="6">
    <source>
        <dbReference type="Pfam" id="PF00127"/>
    </source>
</evidence>